<evidence type="ECO:0000259" key="5">
    <source>
        <dbReference type="Pfam" id="PF05193"/>
    </source>
</evidence>
<keyword evidence="3" id="KW-0732">Signal</keyword>
<keyword evidence="2" id="KW-0645">Protease</keyword>
<protein>
    <submittedName>
        <fullName evidence="6">Insulinase family protein</fullName>
    </submittedName>
</protein>
<evidence type="ECO:0000259" key="4">
    <source>
        <dbReference type="Pfam" id="PF00675"/>
    </source>
</evidence>
<feature type="domain" description="Peptidase M16 C-terminal" evidence="5">
    <location>
        <begin position="221"/>
        <end position="395"/>
    </location>
</feature>
<dbReference type="PANTHER" id="PTHR11851:SF49">
    <property type="entry name" value="MITOCHONDRIAL-PROCESSING PEPTIDASE SUBUNIT ALPHA"/>
    <property type="match status" value="1"/>
</dbReference>
<dbReference type="Proteomes" id="UP000287746">
    <property type="component" value="Unassembled WGS sequence"/>
</dbReference>
<dbReference type="InterPro" id="IPR011249">
    <property type="entry name" value="Metalloenz_LuxS/M16"/>
</dbReference>
<evidence type="ECO:0000256" key="1">
    <source>
        <dbReference type="ARBA" id="ARBA00007261"/>
    </source>
</evidence>
<feature type="domain" description="Peptidase M16 N-terminal" evidence="4">
    <location>
        <begin position="528"/>
        <end position="649"/>
    </location>
</feature>
<feature type="chain" id="PRO_5019486113" evidence="3">
    <location>
        <begin position="36"/>
        <end position="953"/>
    </location>
</feature>
<dbReference type="AlphaFoldDB" id="A0A430G2R8"/>
<dbReference type="Gene3D" id="3.30.830.10">
    <property type="entry name" value="Metalloenzyme, LuxS/M16 peptidase-like"/>
    <property type="match status" value="4"/>
</dbReference>
<keyword evidence="2" id="KW-0482">Metalloprotease</keyword>
<organism evidence="6 7">
    <name type="scientific">Sphingomonas koreensis</name>
    <dbReference type="NCBI Taxonomy" id="93064"/>
    <lineage>
        <taxon>Bacteria</taxon>
        <taxon>Pseudomonadati</taxon>
        <taxon>Pseudomonadota</taxon>
        <taxon>Alphaproteobacteria</taxon>
        <taxon>Sphingomonadales</taxon>
        <taxon>Sphingomonadaceae</taxon>
        <taxon>Sphingomonas</taxon>
    </lineage>
</organism>
<evidence type="ECO:0000313" key="6">
    <source>
        <dbReference type="EMBL" id="RSY83863.1"/>
    </source>
</evidence>
<reference evidence="6 7" key="1">
    <citation type="submission" date="2018-07" db="EMBL/GenBank/DDBJ databases">
        <title>Genomic and Epidemiologic Investigation of an Indolent Hospital Outbreak.</title>
        <authorList>
            <person name="Johnson R.C."/>
            <person name="Deming C."/>
            <person name="Conlan S."/>
            <person name="Zellmer C.J."/>
            <person name="Michelin A.V."/>
            <person name="Lee-Lin S."/>
            <person name="Thomas P.J."/>
            <person name="Park M."/>
            <person name="Weingarten R.A."/>
            <person name="Less J."/>
            <person name="Dekker J.P."/>
            <person name="Frank K.M."/>
            <person name="Musser K.A."/>
            <person name="Mcquiston J.R."/>
            <person name="Henderson D.K."/>
            <person name="Lau A.F."/>
            <person name="Palmore T.N."/>
            <person name="Segre J.A."/>
        </authorList>
    </citation>
    <scope>NUCLEOTIDE SEQUENCE [LARGE SCALE GENOMIC DNA]</scope>
    <source>
        <strain evidence="6 7">SK-CDC1_0717</strain>
    </source>
</reference>
<evidence type="ECO:0000313" key="7">
    <source>
        <dbReference type="Proteomes" id="UP000287746"/>
    </source>
</evidence>
<dbReference type="InterPro" id="IPR007863">
    <property type="entry name" value="Peptidase_M16_C"/>
</dbReference>
<dbReference type="InterPro" id="IPR011765">
    <property type="entry name" value="Pept_M16_N"/>
</dbReference>
<feature type="domain" description="Peptidase M16 C-terminal" evidence="5">
    <location>
        <begin position="675"/>
        <end position="851"/>
    </location>
</feature>
<dbReference type="EMBL" id="QQYZ01000010">
    <property type="protein sequence ID" value="RSY83863.1"/>
    <property type="molecule type" value="Genomic_DNA"/>
</dbReference>
<feature type="domain" description="Peptidase M16 N-terminal" evidence="4">
    <location>
        <begin position="63"/>
        <end position="187"/>
    </location>
</feature>
<dbReference type="PANTHER" id="PTHR11851">
    <property type="entry name" value="METALLOPROTEASE"/>
    <property type="match status" value="1"/>
</dbReference>
<comment type="caution">
    <text evidence="6">The sequence shown here is derived from an EMBL/GenBank/DDBJ whole genome shotgun (WGS) entry which is preliminary data.</text>
</comment>
<dbReference type="Pfam" id="PF00675">
    <property type="entry name" value="Peptidase_M16"/>
    <property type="match status" value="2"/>
</dbReference>
<proteinExistence type="inferred from homology"/>
<keyword evidence="2" id="KW-0378">Hydrolase</keyword>
<dbReference type="InterPro" id="IPR050361">
    <property type="entry name" value="MPP/UQCRC_Complex"/>
</dbReference>
<feature type="signal peptide" evidence="3">
    <location>
        <begin position="1"/>
        <end position="35"/>
    </location>
</feature>
<comment type="similarity">
    <text evidence="1">Belongs to the peptidase M16 family.</text>
</comment>
<dbReference type="Pfam" id="PF05193">
    <property type="entry name" value="Peptidase_M16_C"/>
    <property type="match status" value="2"/>
</dbReference>
<accession>A0A430G2R8</accession>
<evidence type="ECO:0000256" key="3">
    <source>
        <dbReference type="SAM" id="SignalP"/>
    </source>
</evidence>
<gene>
    <name evidence="6" type="ORF">DAH66_12055</name>
</gene>
<evidence type="ECO:0000256" key="2">
    <source>
        <dbReference type="ARBA" id="ARBA00023049"/>
    </source>
</evidence>
<dbReference type="SUPFAM" id="SSF63411">
    <property type="entry name" value="LuxS/MPP-like metallohydrolase"/>
    <property type="match status" value="4"/>
</dbReference>
<sequence length="953" mass="101960">MLFPSKPVSGKFVSMKPAFASLTAIAVVLGAPAYAQQAPAPVGDLVKRVDIPYEEFRLANGLRVVIHTDRKAPVVGVAVWYNVGSKHEPKGKTGFAHLFEHLMFNGSENSPGEFFEPLKEVGATDYNGTTNVDRTNYFQTVPRAALDRALFLESDRMGYLLGAVTQGKLDEQRGVVQNEKRQGDTQPYGLLRYKVTEGLFPEGHPYRHSTIGSMADLDAASLDDVKNWFRQYYGPNNAVLVLAGDIDAATAKPLVEKYFGAIPKGADIADPKIDVPTLAAAKKEVMKDRVAVTRIYRMWAVPGMRDKDSTVLDIATGVLGGLASSRLDNALVKQEKLAVSVGAFNQSMAQAGMVLISADVRPGVDPAVVEKRLDELIADYLKNGPTNDELERYKTRTASSRIRGLESVGGFGGKAVTLASGALYMNDPGFYKKQLADLAAVTPAQARDVAAKWLSRPAYSLTIEPGPREAYTEAAATPKKPVAAEAAFKGTRGALPAVAEVKDIDFPAVTRTRLSNGIELVYAQRDAVPVTQAVVSFDAGVASDVPAALGTEGMTLALLKEGTASRNSIAIAEAQERLGAGIGTGSSADRAYISLFTPSPNLAGSLELMADITRKPAFPAAEIERVRGQMLAGIKQIKSNPAGLAQMAMPTLLYGKDSPYAKMAAVGGDEDAVKKLTRDDLVNYYKAWIRPEKAKIFVVSDRPLAEVKAAFEGRFGDWKGEGAPGTKTFAAKATQAAPRIVLIDRPDSPQSLIVAAQMTPVDPFADPIALGTASEVLGGDFLSRINMNLREDKSWSYGVRGSVARMEHAVPFTISAPVQADKTGPSILEIQKEVGDYLSSKGVTQTEFDRSVISSVRKMAGQYETAGAVLGAMQSNDFMRRPDDYQDGLAKKYRALTIAQVDAAARGAIDPKRFIWVVVGDAAKVRGQLDSLGLPVEVVKPESVGAAAKAAAN</sequence>
<name>A0A430G2R8_9SPHN</name>
<dbReference type="GO" id="GO:0046872">
    <property type="term" value="F:metal ion binding"/>
    <property type="evidence" value="ECO:0007669"/>
    <property type="project" value="InterPro"/>
</dbReference>